<proteinExistence type="predicted"/>
<protein>
    <submittedName>
        <fullName evidence="1">Uncharacterized protein</fullName>
    </submittedName>
</protein>
<evidence type="ECO:0000313" key="2">
    <source>
        <dbReference type="Proteomes" id="UP000219072"/>
    </source>
</evidence>
<gene>
    <name evidence="1" type="ORF">SAMN06297387_12666</name>
</gene>
<name>A0A286E6X4_9ACTN</name>
<reference evidence="1 2" key="1">
    <citation type="submission" date="2017-09" db="EMBL/GenBank/DDBJ databases">
        <authorList>
            <person name="Ehlers B."/>
            <person name="Leendertz F.H."/>
        </authorList>
    </citation>
    <scope>NUCLEOTIDE SEQUENCE [LARGE SCALE GENOMIC DNA]</scope>
    <source>
        <strain evidence="1 2">CGMCC 4.7095</strain>
    </source>
</reference>
<dbReference type="Proteomes" id="UP000219072">
    <property type="component" value="Unassembled WGS sequence"/>
</dbReference>
<keyword evidence="2" id="KW-1185">Reference proteome</keyword>
<sequence>MTGVDKIGLLLAELHDAESDLAAEYRAVAERRAADQGTRYPCRTLARQCDARAARVREAAEERGRRLPPAHRSEAVAAAVEAHRRRATELLDHRPPSGLLLLWDLRQLFVRAQAVHVQWLLLGQLARAVRDTALLDVVEPARRETSTQVKWLTTRLKNAAPQALAVPD</sequence>
<organism evidence="1 2">
    <name type="scientific">Streptomyces zhaozhouensis</name>
    <dbReference type="NCBI Taxonomy" id="1300267"/>
    <lineage>
        <taxon>Bacteria</taxon>
        <taxon>Bacillati</taxon>
        <taxon>Actinomycetota</taxon>
        <taxon>Actinomycetes</taxon>
        <taxon>Kitasatosporales</taxon>
        <taxon>Streptomycetaceae</taxon>
        <taxon>Streptomyces</taxon>
    </lineage>
</organism>
<accession>A0A286E6X4</accession>
<dbReference type="AlphaFoldDB" id="A0A286E6X4"/>
<evidence type="ECO:0000313" key="1">
    <source>
        <dbReference type="EMBL" id="SOD66640.1"/>
    </source>
</evidence>
<dbReference type="EMBL" id="OCNE01000026">
    <property type="protein sequence ID" value="SOD66640.1"/>
    <property type="molecule type" value="Genomic_DNA"/>
</dbReference>